<protein>
    <submittedName>
        <fullName evidence="1">Uncharacterized protein</fullName>
    </submittedName>
</protein>
<evidence type="ECO:0000313" key="1">
    <source>
        <dbReference type="EMBL" id="KAH7980169.1"/>
    </source>
</evidence>
<dbReference type="EMBL" id="CM023470">
    <property type="protein sequence ID" value="KAH7980169.1"/>
    <property type="molecule type" value="Genomic_DNA"/>
</dbReference>
<name>A0ACB8E0R7_DERSI</name>
<evidence type="ECO:0000313" key="2">
    <source>
        <dbReference type="Proteomes" id="UP000821865"/>
    </source>
</evidence>
<reference evidence="1" key="1">
    <citation type="submission" date="2020-05" db="EMBL/GenBank/DDBJ databases">
        <title>Large-scale comparative analyses of tick genomes elucidate their genetic diversity and vector capacities.</title>
        <authorList>
            <person name="Jia N."/>
            <person name="Wang J."/>
            <person name="Shi W."/>
            <person name="Du L."/>
            <person name="Sun Y."/>
            <person name="Zhan W."/>
            <person name="Jiang J."/>
            <person name="Wang Q."/>
            <person name="Zhang B."/>
            <person name="Ji P."/>
            <person name="Sakyi L.B."/>
            <person name="Cui X."/>
            <person name="Yuan T."/>
            <person name="Jiang B."/>
            <person name="Yang W."/>
            <person name="Lam T.T.-Y."/>
            <person name="Chang Q."/>
            <person name="Ding S."/>
            <person name="Wang X."/>
            <person name="Zhu J."/>
            <person name="Ruan X."/>
            <person name="Zhao L."/>
            <person name="Wei J."/>
            <person name="Que T."/>
            <person name="Du C."/>
            <person name="Cheng J."/>
            <person name="Dai P."/>
            <person name="Han X."/>
            <person name="Huang E."/>
            <person name="Gao Y."/>
            <person name="Liu J."/>
            <person name="Shao H."/>
            <person name="Ye R."/>
            <person name="Li L."/>
            <person name="Wei W."/>
            <person name="Wang X."/>
            <person name="Wang C."/>
            <person name="Yang T."/>
            <person name="Huo Q."/>
            <person name="Li W."/>
            <person name="Guo W."/>
            <person name="Chen H."/>
            <person name="Zhou L."/>
            <person name="Ni X."/>
            <person name="Tian J."/>
            <person name="Zhou Y."/>
            <person name="Sheng Y."/>
            <person name="Liu T."/>
            <person name="Pan Y."/>
            <person name="Xia L."/>
            <person name="Li J."/>
            <person name="Zhao F."/>
            <person name="Cao W."/>
        </authorList>
    </citation>
    <scope>NUCLEOTIDE SEQUENCE</scope>
    <source>
        <strain evidence="1">Dsil-2018</strain>
    </source>
</reference>
<dbReference type="Proteomes" id="UP000821865">
    <property type="component" value="Chromosome 1"/>
</dbReference>
<gene>
    <name evidence="1" type="ORF">HPB49_013591</name>
</gene>
<sequence>MLSLCVWEQFEGPAPLKYWSAWASRVMEVLGKRYELVSERRLPRRDTAVKRLLRCLRIDILGSVSIPAVLDSLVTRPEGAIDDVSYESINLAIHDVRSDNRDLVLKLRNKANERACDSCGASRQTLVVSRGTGRLLMIHSSEKQSSPGAEAAASMTRLVAECGAMVSPEYSLGVLAGNPHTHSRDTKTCVWTMLNCINPESNSDSKYVREDIVSVINRNHVVVICGETGSGKTTQAAQFIFEDYIRGGQGSRCSIVVTQRKRIAAISMAKRAALKRHEELSDTVGFHVRLTKQLLTSRGGKLFCTAGMQLRHWQQNVELQGLSHVIVDEAHEHDVCTNFLLVLLREVLSIHRTFKCGSDAVRIVPDVFMHIVEMKPSKAIFCFLPGWNEINKVRTELCERAPARFDDWILPLHSRLRYQEQQNIFENPPADVRKVILSTNLAETSVTVDDVVYVVGTGLHRDQRFNPSTGVSLLGTLPASMASVQQREGRAGRLRSGESCHLITENEFLSWDQFKRPEIQTTDLTTVVLDFKTIVANAPHLPDDEIEEEASGSDVVPDNAGAKRTVYDIMTGRQLTVSSKSNLRIDRELMAKVEKSWKYYQRARLQLPIFARRGSPRPEAQALRRCRHGTAHNGSRLQPSPCSAALVPAIYSAAPCPSYCGTTVPGSAGGLIVTSAVCFYVEELTVLALSTTSPGTFKGLLSLGRCFR</sequence>
<comment type="caution">
    <text evidence="1">The sequence shown here is derived from an EMBL/GenBank/DDBJ whole genome shotgun (WGS) entry which is preliminary data.</text>
</comment>
<proteinExistence type="predicted"/>
<organism evidence="1 2">
    <name type="scientific">Dermacentor silvarum</name>
    <name type="common">Tick</name>
    <dbReference type="NCBI Taxonomy" id="543639"/>
    <lineage>
        <taxon>Eukaryota</taxon>
        <taxon>Metazoa</taxon>
        <taxon>Ecdysozoa</taxon>
        <taxon>Arthropoda</taxon>
        <taxon>Chelicerata</taxon>
        <taxon>Arachnida</taxon>
        <taxon>Acari</taxon>
        <taxon>Parasitiformes</taxon>
        <taxon>Ixodida</taxon>
        <taxon>Ixodoidea</taxon>
        <taxon>Ixodidae</taxon>
        <taxon>Rhipicephalinae</taxon>
        <taxon>Dermacentor</taxon>
    </lineage>
</organism>
<keyword evidence="2" id="KW-1185">Reference proteome</keyword>
<accession>A0ACB8E0R7</accession>